<evidence type="ECO:0000313" key="6">
    <source>
        <dbReference type="Proteomes" id="UP000001949"/>
    </source>
</evidence>
<dbReference type="AlphaFoldDB" id="Q4N1X9"/>
<reference evidence="5 6" key="1">
    <citation type="journal article" date="2005" name="Science">
        <title>Genome sequence of Theileria parva, a bovine pathogen that transforms lymphocytes.</title>
        <authorList>
            <person name="Gardner M.J."/>
            <person name="Bishop R."/>
            <person name="Shah T."/>
            <person name="de Villiers E.P."/>
            <person name="Carlton J.M."/>
            <person name="Hall N."/>
            <person name="Ren Q."/>
            <person name="Paulsen I.T."/>
            <person name="Pain A."/>
            <person name="Berriman M."/>
            <person name="Wilson R.J.M."/>
            <person name="Sato S."/>
            <person name="Ralph S.A."/>
            <person name="Mann D.J."/>
            <person name="Xiong Z."/>
            <person name="Shallom S.J."/>
            <person name="Weidman J."/>
            <person name="Jiang L."/>
            <person name="Lynn J."/>
            <person name="Weaver B."/>
            <person name="Shoaibi A."/>
            <person name="Domingo A.R."/>
            <person name="Wasawo D."/>
            <person name="Crabtree J."/>
            <person name="Wortman J.R."/>
            <person name="Haas B."/>
            <person name="Angiuoli S.V."/>
            <person name="Creasy T.H."/>
            <person name="Lu C."/>
            <person name="Suh B."/>
            <person name="Silva J.C."/>
            <person name="Utterback T.R."/>
            <person name="Feldblyum T.V."/>
            <person name="Pertea M."/>
            <person name="Allen J."/>
            <person name="Nierman W.C."/>
            <person name="Taracha E.L.N."/>
            <person name="Salzberg S.L."/>
            <person name="White O.R."/>
            <person name="Fitzhugh H.A."/>
            <person name="Morzaria S."/>
            <person name="Venter J.C."/>
            <person name="Fraser C.M."/>
            <person name="Nene V."/>
        </authorList>
    </citation>
    <scope>NUCLEOTIDE SEQUENCE [LARGE SCALE GENOMIC DNA]</scope>
    <source>
        <strain evidence="5 6">Muguga</strain>
    </source>
</reference>
<comment type="similarity">
    <text evidence="1">Belongs to the peptidase C1 family.</text>
</comment>
<feature type="domain" description="Peptidase C1A papain C-terminal" evidence="4">
    <location>
        <begin position="2"/>
        <end position="208"/>
    </location>
</feature>
<organism evidence="5 6">
    <name type="scientific">Theileria parva</name>
    <name type="common">East coast fever infection agent</name>
    <dbReference type="NCBI Taxonomy" id="5875"/>
    <lineage>
        <taxon>Eukaryota</taxon>
        <taxon>Sar</taxon>
        <taxon>Alveolata</taxon>
        <taxon>Apicomplexa</taxon>
        <taxon>Aconoidasida</taxon>
        <taxon>Piroplasmida</taxon>
        <taxon>Theileriidae</taxon>
        <taxon>Theileria</taxon>
    </lineage>
</organism>
<comment type="caution">
    <text evidence="5">The sequence shown here is derived from an EMBL/GenBank/DDBJ whole genome shotgun (WGS) entry which is preliminary data.</text>
</comment>
<dbReference type="InterPro" id="IPR000668">
    <property type="entry name" value="Peptidase_C1A_C"/>
</dbReference>
<dbReference type="SUPFAM" id="SSF54001">
    <property type="entry name" value="Cysteine proteinases"/>
    <property type="match status" value="1"/>
</dbReference>
<dbReference type="eggNOG" id="KOG1543">
    <property type="taxonomic scope" value="Eukaryota"/>
</dbReference>
<evidence type="ECO:0000256" key="2">
    <source>
        <dbReference type="ARBA" id="ARBA00023145"/>
    </source>
</evidence>
<gene>
    <name evidence="5" type="ordered locus">TP04_0598</name>
</gene>
<evidence type="ECO:0000256" key="3">
    <source>
        <dbReference type="ARBA" id="ARBA00023180"/>
    </source>
</evidence>
<dbReference type="PROSITE" id="PS00639">
    <property type="entry name" value="THIOL_PROTEASE_HIS"/>
    <property type="match status" value="1"/>
</dbReference>
<dbReference type="InterPro" id="IPR025660">
    <property type="entry name" value="Pept_his_AS"/>
</dbReference>
<keyword evidence="2" id="KW-0865">Zymogen</keyword>
<dbReference type="CDD" id="cd02619">
    <property type="entry name" value="Peptidase_C1"/>
    <property type="match status" value="1"/>
</dbReference>
<dbReference type="GO" id="GO:0006508">
    <property type="term" value="P:proteolysis"/>
    <property type="evidence" value="ECO:0007669"/>
    <property type="project" value="InterPro"/>
</dbReference>
<dbReference type="Proteomes" id="UP000001949">
    <property type="component" value="Unassembled WGS sequence"/>
</dbReference>
<proteinExistence type="inferred from homology"/>
<dbReference type="KEGG" id="tpv:TP04_0598"/>
<dbReference type="SMART" id="SM00645">
    <property type="entry name" value="Pept_C1"/>
    <property type="match status" value="1"/>
</dbReference>
<dbReference type="VEuPathDB" id="PiroplasmaDB:TpMuguga_04g00598"/>
<dbReference type="GeneID" id="3500780"/>
<evidence type="ECO:0000259" key="4">
    <source>
        <dbReference type="SMART" id="SM00645"/>
    </source>
</evidence>
<dbReference type="STRING" id="5875.Q4N1X9"/>
<dbReference type="PANTHER" id="PTHR12411">
    <property type="entry name" value="CYSTEINE PROTEASE FAMILY C1-RELATED"/>
    <property type="match status" value="1"/>
</dbReference>
<protein>
    <recommendedName>
        <fullName evidence="4">Peptidase C1A papain C-terminal domain-containing protein</fullName>
    </recommendedName>
</protein>
<dbReference type="EMBL" id="AAGK01000004">
    <property type="protein sequence ID" value="EAN31950.1"/>
    <property type="molecule type" value="Genomic_DNA"/>
</dbReference>
<sequence>MESATKQVRRFSEMYIASCLSIGNRDPCKGGNTYDFSQIISQFEFIPSKDNVKYDVPVLNTCPKWDYGWINQKPRIELLSPKTNKLNSFKGFILIKREEYGDKNEFINLVKDMIKEKGSVVISMKGKSVLKPDHDGTKVLNLCHYGNGTHSMVIIGYGNYVNEYNENRRYWLIRNSWGPNWGDKGNFRLDMDGPGNCNGNVTNTCYQKILLVVLNVKINKNTSRVRYGYVPQKLSRLSNGVTKKINVKFDNKVYSRLLFLEGKNNYSKYIIGQGNSQIDCNRAFSINKDRNEECVEKCERNLEKCKSYELKDVGLCLFSIDNDYDCMMCGV</sequence>
<dbReference type="InParanoid" id="Q4N1X9"/>
<dbReference type="GO" id="GO:0008234">
    <property type="term" value="F:cysteine-type peptidase activity"/>
    <property type="evidence" value="ECO:0007669"/>
    <property type="project" value="InterPro"/>
</dbReference>
<evidence type="ECO:0000313" key="5">
    <source>
        <dbReference type="EMBL" id="EAN31950.1"/>
    </source>
</evidence>
<accession>Q4N1X9</accession>
<name>Q4N1X9_THEPA</name>
<dbReference type="InterPro" id="IPR038765">
    <property type="entry name" value="Papain-like_cys_pep_sf"/>
</dbReference>
<keyword evidence="6" id="KW-1185">Reference proteome</keyword>
<dbReference type="InterPro" id="IPR013128">
    <property type="entry name" value="Peptidase_C1A"/>
</dbReference>
<keyword evidence="3" id="KW-0325">Glycoprotein</keyword>
<dbReference type="Pfam" id="PF00112">
    <property type="entry name" value="Peptidase_C1"/>
    <property type="match status" value="1"/>
</dbReference>
<evidence type="ECO:0000256" key="1">
    <source>
        <dbReference type="ARBA" id="ARBA00008455"/>
    </source>
</evidence>
<dbReference type="Gene3D" id="3.90.70.10">
    <property type="entry name" value="Cysteine proteinases"/>
    <property type="match status" value="1"/>
</dbReference>